<dbReference type="Pfam" id="PF12848">
    <property type="entry name" value="ABC_tran_Xtn"/>
    <property type="match status" value="1"/>
</dbReference>
<evidence type="ECO:0000256" key="8">
    <source>
        <dbReference type="ARBA" id="ARBA00023204"/>
    </source>
</evidence>
<evidence type="ECO:0000259" key="13">
    <source>
        <dbReference type="PROSITE" id="PS50893"/>
    </source>
</evidence>
<dbReference type="EMBL" id="MARB01000005">
    <property type="protein sequence ID" value="ODJ88541.1"/>
    <property type="molecule type" value="Genomic_DNA"/>
</dbReference>
<dbReference type="Gene3D" id="3.40.50.300">
    <property type="entry name" value="P-loop containing nucleotide triphosphate hydrolases"/>
    <property type="match status" value="2"/>
</dbReference>
<dbReference type="RefSeq" id="WP_069121847.1">
    <property type="nucleotide sequence ID" value="NZ_MARB01000005.1"/>
</dbReference>
<dbReference type="Gene3D" id="1.10.287.380">
    <property type="entry name" value="Valyl-tRNA synthetase, C-terminal domain"/>
    <property type="match status" value="1"/>
</dbReference>
<feature type="binding site" evidence="11">
    <location>
        <begin position="352"/>
        <end position="359"/>
    </location>
    <ligand>
        <name>ATP</name>
        <dbReference type="ChEBI" id="CHEBI:30616"/>
        <label>2</label>
    </ligand>
</feature>
<evidence type="ECO:0000256" key="1">
    <source>
        <dbReference type="ARBA" id="ARBA00022490"/>
    </source>
</evidence>
<name>A0A7Z1AG14_9GAMM</name>
<dbReference type="CDD" id="cd03221">
    <property type="entry name" value="ABCF_EF-3"/>
    <property type="match status" value="2"/>
</dbReference>
<evidence type="ECO:0000256" key="4">
    <source>
        <dbReference type="ARBA" id="ARBA00022763"/>
    </source>
</evidence>
<evidence type="ECO:0000256" key="10">
    <source>
        <dbReference type="ARBA" id="ARBA00061478"/>
    </source>
</evidence>
<dbReference type="InterPro" id="IPR043686">
    <property type="entry name" value="Uup"/>
</dbReference>
<dbReference type="InterPro" id="IPR003593">
    <property type="entry name" value="AAA+_ATPase"/>
</dbReference>
<reference evidence="14 15" key="1">
    <citation type="submission" date="2016-06" db="EMBL/GenBank/DDBJ databases">
        <title>Genome sequence of endosymbiont of Candidatus Endolucinida thiodiazotropha.</title>
        <authorList>
            <person name="Poehlein A."/>
            <person name="Koenig S."/>
            <person name="Heiden S.E."/>
            <person name="Thuermer A."/>
            <person name="Voget S."/>
            <person name="Daniel R."/>
            <person name="Markert S."/>
            <person name="Gros O."/>
            <person name="Schweder T."/>
        </authorList>
    </citation>
    <scope>NUCLEOTIDE SEQUENCE [LARGE SCALE GENOMIC DNA]</scope>
    <source>
        <strain evidence="14 15">COS</strain>
    </source>
</reference>
<sequence>MPLITLRRLHLSYGDRPLLDDIDLNIEKGERIALLGRNGAGKSTLMRVIQGGVVPDDGERVVSSGTRIAHLIQEVPDEVEGSVFDVVADGVGQLADKIKAYHKISHQLAETGDDSLLSSLSKAQHELEAVEGWQLEQRVETVISRIGLDADTRFSALSGGLKRRVLLAQALVMEPELLLLDEPTNHLDIEAIRWMEEFLLGYPGAILFVTHDRAFLRRIATRILELDRGSLTDWPGDYANFLRRKQELLNAEEQANQRFDKRLAQEEVWIRQGIKARRTRNEGRVRALKAMREERQQRRDQQGRVKMRIDAGERSGKLVVEVEDISYAWEEKPVIRDLSTTILRGDRVGIIGPNGCGKTTLLNLLLGELQPDSGRVKLGTQLQVAYFDQLRGQLDEEGSVQDNVGGGSDKVEVGGKSKHIIGYLQDFLFTPERARSPVKALSGGERNRLLLAKLFTKPANVLVLDEPTNDLDVETLELLEELLSDYPGTLLLVSHDREFLDNAVTSCLVFEGEGRVVEYVGGFSDWEAHTRARQPAGSKPKGGSGVKSVPERPKKKSEKLSYKDQRELDALPQKIEVLEVRLGELQTRLGDPDLYRTQGERVAELQQQMSAVQLELDQAYERWETLESMQTGS</sequence>
<dbReference type="OrthoDB" id="9762051at2"/>
<keyword evidence="4 11" id="KW-0227">DNA damage</keyword>
<dbReference type="FunFam" id="3.40.50.300:FF:000011">
    <property type="entry name" value="Putative ABC transporter ATP-binding component"/>
    <property type="match status" value="1"/>
</dbReference>
<keyword evidence="2 11" id="KW-0677">Repeat</keyword>
<comment type="similarity">
    <text evidence="10 11">Belongs to the ABC transporter superfamily. ABCF family. Uup subfamily.</text>
</comment>
<feature type="binding site" evidence="11">
    <location>
        <begin position="36"/>
        <end position="43"/>
    </location>
    <ligand>
        <name>ATP</name>
        <dbReference type="ChEBI" id="CHEBI:30616"/>
        <label>1</label>
    </ligand>
</feature>
<keyword evidence="15" id="KW-1185">Reference proteome</keyword>
<dbReference type="AlphaFoldDB" id="A0A7Z1AG14"/>
<evidence type="ECO:0000313" key="14">
    <source>
        <dbReference type="EMBL" id="ODJ88541.1"/>
    </source>
</evidence>
<organism evidence="14 15">
    <name type="scientific">Candidatus Thiodiazotropha endolucinida</name>
    <dbReference type="NCBI Taxonomy" id="1655433"/>
    <lineage>
        <taxon>Bacteria</taxon>
        <taxon>Pseudomonadati</taxon>
        <taxon>Pseudomonadota</taxon>
        <taxon>Gammaproteobacteria</taxon>
        <taxon>Chromatiales</taxon>
        <taxon>Sedimenticolaceae</taxon>
        <taxon>Candidatus Thiodiazotropha</taxon>
    </lineage>
</organism>
<comment type="catalytic activity">
    <reaction evidence="9 11">
        <text>ATP + H2O = ADP + phosphate + H(+)</text>
        <dbReference type="Rhea" id="RHEA:13065"/>
        <dbReference type="ChEBI" id="CHEBI:15377"/>
        <dbReference type="ChEBI" id="CHEBI:15378"/>
        <dbReference type="ChEBI" id="CHEBI:30616"/>
        <dbReference type="ChEBI" id="CHEBI:43474"/>
        <dbReference type="ChEBI" id="CHEBI:456216"/>
    </reaction>
</comment>
<dbReference type="InterPro" id="IPR027417">
    <property type="entry name" value="P-loop_NTPase"/>
</dbReference>
<dbReference type="InterPro" id="IPR051309">
    <property type="entry name" value="ABCF_ATPase"/>
</dbReference>
<feature type="domain" description="ABC transporter" evidence="13">
    <location>
        <begin position="4"/>
        <end position="253"/>
    </location>
</feature>
<dbReference type="FunFam" id="3.40.50.300:FF:000309">
    <property type="entry name" value="ABC transporter ATP-binding protein"/>
    <property type="match status" value="1"/>
</dbReference>
<dbReference type="HAMAP" id="MF_00848">
    <property type="entry name" value="Uup"/>
    <property type="match status" value="1"/>
</dbReference>
<evidence type="ECO:0000256" key="7">
    <source>
        <dbReference type="ARBA" id="ARBA00023125"/>
    </source>
</evidence>
<comment type="subcellular location">
    <subcellularLocation>
        <location evidence="11">Cytoplasm</location>
    </subcellularLocation>
    <text evidence="11">Associates with ribosomes.</text>
</comment>
<dbReference type="PROSITE" id="PS50893">
    <property type="entry name" value="ABC_TRANSPORTER_2"/>
    <property type="match status" value="2"/>
</dbReference>
<proteinExistence type="inferred from homology"/>
<dbReference type="GO" id="GO:0005524">
    <property type="term" value="F:ATP binding"/>
    <property type="evidence" value="ECO:0007669"/>
    <property type="project" value="UniProtKB-UniRule"/>
</dbReference>
<dbReference type="Pfam" id="PF16326">
    <property type="entry name" value="ABC_tran_CTD"/>
    <property type="match status" value="1"/>
</dbReference>
<evidence type="ECO:0000256" key="2">
    <source>
        <dbReference type="ARBA" id="ARBA00022737"/>
    </source>
</evidence>
<dbReference type="GO" id="GO:0003677">
    <property type="term" value="F:DNA binding"/>
    <property type="evidence" value="ECO:0007669"/>
    <property type="project" value="UniProtKB-UniRule"/>
</dbReference>
<keyword evidence="7 11" id="KW-0238">DNA-binding</keyword>
<evidence type="ECO:0000256" key="5">
    <source>
        <dbReference type="ARBA" id="ARBA00022801"/>
    </source>
</evidence>
<evidence type="ECO:0000256" key="6">
    <source>
        <dbReference type="ARBA" id="ARBA00022840"/>
    </source>
</evidence>
<evidence type="ECO:0000256" key="3">
    <source>
        <dbReference type="ARBA" id="ARBA00022741"/>
    </source>
</evidence>
<dbReference type="PROSITE" id="PS00211">
    <property type="entry name" value="ABC_TRANSPORTER_1"/>
    <property type="match status" value="1"/>
</dbReference>
<dbReference type="SMART" id="SM00382">
    <property type="entry name" value="AAA"/>
    <property type="match status" value="2"/>
</dbReference>
<dbReference type="GO" id="GO:0005737">
    <property type="term" value="C:cytoplasm"/>
    <property type="evidence" value="ECO:0007669"/>
    <property type="project" value="UniProtKB-SubCell"/>
</dbReference>
<keyword evidence="3 11" id="KW-0547">Nucleotide-binding</keyword>
<feature type="domain" description="ABC transporter" evidence="13">
    <location>
        <begin position="320"/>
        <end position="536"/>
    </location>
</feature>
<keyword evidence="5 11" id="KW-0378">Hydrolase</keyword>
<dbReference type="InterPro" id="IPR017871">
    <property type="entry name" value="ABC_transporter-like_CS"/>
</dbReference>
<gene>
    <name evidence="11 14" type="primary">uup</name>
    <name evidence="14" type="ORF">CODIS_10870</name>
</gene>
<feature type="region of interest" description="Disordered" evidence="12">
    <location>
        <begin position="530"/>
        <end position="563"/>
    </location>
</feature>
<dbReference type="PANTHER" id="PTHR42855:SF1">
    <property type="entry name" value="ABC TRANSPORTER DOMAIN-CONTAINING PROTEIN"/>
    <property type="match status" value="1"/>
</dbReference>
<dbReference type="Proteomes" id="UP000094769">
    <property type="component" value="Unassembled WGS sequence"/>
</dbReference>
<accession>A0A7Z1AG14</accession>
<dbReference type="Pfam" id="PF00005">
    <property type="entry name" value="ABC_tran"/>
    <property type="match status" value="2"/>
</dbReference>
<dbReference type="EC" id="3.6.1.-" evidence="11"/>
<dbReference type="GO" id="GO:0016887">
    <property type="term" value="F:ATP hydrolysis activity"/>
    <property type="evidence" value="ECO:0007669"/>
    <property type="project" value="UniProtKB-UniRule"/>
</dbReference>
<dbReference type="PANTHER" id="PTHR42855">
    <property type="entry name" value="ABC TRANSPORTER ATP-BINDING SUBUNIT"/>
    <property type="match status" value="1"/>
</dbReference>
<comment type="function">
    <text evidence="11">Probably plays a role in ribosome assembly or function. May be involved in resolution of branched DNA intermediates that result from template switching in postreplication gaps. Binds DNA and has ATPase activity.</text>
</comment>
<dbReference type="SUPFAM" id="SSF52540">
    <property type="entry name" value="P-loop containing nucleoside triphosphate hydrolases"/>
    <property type="match status" value="2"/>
</dbReference>
<evidence type="ECO:0000313" key="15">
    <source>
        <dbReference type="Proteomes" id="UP000094769"/>
    </source>
</evidence>
<dbReference type="InterPro" id="IPR032781">
    <property type="entry name" value="ABC_tran_Xtn"/>
</dbReference>
<evidence type="ECO:0000256" key="12">
    <source>
        <dbReference type="SAM" id="MobiDB-lite"/>
    </source>
</evidence>
<dbReference type="GO" id="GO:0043022">
    <property type="term" value="F:ribosome binding"/>
    <property type="evidence" value="ECO:0007669"/>
    <property type="project" value="UniProtKB-UniRule"/>
</dbReference>
<dbReference type="InterPro" id="IPR003439">
    <property type="entry name" value="ABC_transporter-like_ATP-bd"/>
</dbReference>
<keyword evidence="1 11" id="KW-0963">Cytoplasm</keyword>
<protein>
    <recommendedName>
        <fullName evidence="11">ATP-binding protein Uup</fullName>
        <ecNumber evidence="11">3.6.1.-</ecNumber>
    </recommendedName>
</protein>
<comment type="caution">
    <text evidence="14">The sequence shown here is derived from an EMBL/GenBank/DDBJ whole genome shotgun (WGS) entry which is preliminary data.</text>
</comment>
<dbReference type="InterPro" id="IPR032524">
    <property type="entry name" value="ABC_tran_C"/>
</dbReference>
<evidence type="ECO:0000256" key="9">
    <source>
        <dbReference type="ARBA" id="ARBA00049360"/>
    </source>
</evidence>
<evidence type="ECO:0000256" key="11">
    <source>
        <dbReference type="HAMAP-Rule" id="MF_00848"/>
    </source>
</evidence>
<keyword evidence="6 11" id="KW-0067">ATP-binding</keyword>
<dbReference type="GO" id="GO:0006281">
    <property type="term" value="P:DNA repair"/>
    <property type="evidence" value="ECO:0007669"/>
    <property type="project" value="UniProtKB-KW"/>
</dbReference>
<dbReference type="InterPro" id="IPR037118">
    <property type="entry name" value="Val-tRNA_synth_C_sf"/>
</dbReference>
<keyword evidence="8 11" id="KW-0234">DNA repair</keyword>